<accession>A0ABS1H462</accession>
<dbReference type="RefSeq" id="WP_200747867.1">
    <property type="nucleotide sequence ID" value="NZ_JAEOAH010000003.1"/>
</dbReference>
<name>A0ABS1H462_9BACL</name>
<organism evidence="1 2">
    <name type="scientific">Viridibacillus soli</name>
    <dbReference type="NCBI Taxonomy" id="2798301"/>
    <lineage>
        <taxon>Bacteria</taxon>
        <taxon>Bacillati</taxon>
        <taxon>Bacillota</taxon>
        <taxon>Bacilli</taxon>
        <taxon>Bacillales</taxon>
        <taxon>Caryophanaceae</taxon>
        <taxon>Viridibacillus</taxon>
    </lineage>
</organism>
<gene>
    <name evidence="1" type="ORF">JFL43_03030</name>
</gene>
<evidence type="ECO:0000313" key="1">
    <source>
        <dbReference type="EMBL" id="MBK3493848.1"/>
    </source>
</evidence>
<reference evidence="1 2" key="1">
    <citation type="submission" date="2020-12" db="EMBL/GenBank/DDBJ databases">
        <title>YIM B01967 draft genome.</title>
        <authorList>
            <person name="Yan X."/>
        </authorList>
    </citation>
    <scope>NUCLEOTIDE SEQUENCE [LARGE SCALE GENOMIC DNA]</scope>
    <source>
        <strain evidence="1 2">YIM B01967</strain>
    </source>
</reference>
<dbReference type="EMBL" id="JAEOAH010000003">
    <property type="protein sequence ID" value="MBK3493848.1"/>
    <property type="molecule type" value="Genomic_DNA"/>
</dbReference>
<evidence type="ECO:0008006" key="3">
    <source>
        <dbReference type="Google" id="ProtNLM"/>
    </source>
</evidence>
<proteinExistence type="predicted"/>
<keyword evidence="2" id="KW-1185">Reference proteome</keyword>
<evidence type="ECO:0000313" key="2">
    <source>
        <dbReference type="Proteomes" id="UP000618943"/>
    </source>
</evidence>
<sequence>MKKYYVEVTFKNGEKMNFETDTDIREVKPLPVPDAEFIHVPEGYGYNRVHVQGLVVSERPTIVY</sequence>
<protein>
    <recommendedName>
        <fullName evidence="3">Phage protein</fullName>
    </recommendedName>
</protein>
<dbReference type="Proteomes" id="UP000618943">
    <property type="component" value="Unassembled WGS sequence"/>
</dbReference>
<comment type="caution">
    <text evidence="1">The sequence shown here is derived from an EMBL/GenBank/DDBJ whole genome shotgun (WGS) entry which is preliminary data.</text>
</comment>